<dbReference type="KEGG" id="msch:N508_002152"/>
<reference evidence="1" key="1">
    <citation type="journal article" date="2014" name="Genome Announc.">
        <title>Draft genome sequences of the altered schaedler flora, a defined bacterial community from gnotobiotic mice.</title>
        <authorList>
            <person name="Wannemuehler M.J."/>
            <person name="Overstreet A.M."/>
            <person name="Ward D.V."/>
            <person name="Phillips G.J."/>
        </authorList>
    </citation>
    <scope>NUCLEOTIDE SEQUENCE</scope>
    <source>
        <strain evidence="1">ASF457</strain>
    </source>
</reference>
<dbReference type="Proteomes" id="UP000017429">
    <property type="component" value="Chromosome"/>
</dbReference>
<name>V2Q8R9_9BACT</name>
<protein>
    <submittedName>
        <fullName evidence="1">Uncharacterized protein</fullName>
    </submittedName>
</protein>
<accession>V2Q8R9</accession>
<gene>
    <name evidence="1" type="ORF">N508_002152</name>
</gene>
<reference evidence="1" key="3">
    <citation type="submission" date="2022-06" db="EMBL/GenBank/DDBJ databases">
        <title>Resources to Facilitate Use of the Altered Schaedler Flora (ASF) Mouse Model to Study Microbiome Function.</title>
        <authorList>
            <person name="Proctor A."/>
            <person name="Parvinroo S."/>
            <person name="Richie T."/>
            <person name="Jia X."/>
            <person name="Lee S.T.M."/>
            <person name="Karp P.D."/>
            <person name="Paley S."/>
            <person name="Kostic A.D."/>
            <person name="Pierre J.F."/>
            <person name="Wannemuehler M.J."/>
            <person name="Phillips G.J."/>
        </authorList>
    </citation>
    <scope>NUCLEOTIDE SEQUENCE</scope>
    <source>
        <strain evidence="1">ASF457</strain>
    </source>
</reference>
<sequence>MHPANFLSYNMRLINQLDLEAECIEVTVKINEKEVPQCIVTGVGFISPSSDNLPEQFDFMSAEYKVKAITKDV</sequence>
<proteinExistence type="predicted"/>
<dbReference type="EMBL" id="CP097562">
    <property type="protein sequence ID" value="USF25057.1"/>
    <property type="molecule type" value="Genomic_DNA"/>
</dbReference>
<keyword evidence="2" id="KW-1185">Reference proteome</keyword>
<evidence type="ECO:0000313" key="2">
    <source>
        <dbReference type="Proteomes" id="UP000017429"/>
    </source>
</evidence>
<reference evidence="1" key="2">
    <citation type="submission" date="2022-05" db="EMBL/GenBank/DDBJ databases">
        <authorList>
            <person name="Proctor A.L."/>
            <person name="Phillips G.J."/>
            <person name="Wannemuehler M.J."/>
        </authorList>
    </citation>
    <scope>NUCLEOTIDE SEQUENCE</scope>
    <source>
        <strain evidence="1">ASF457</strain>
    </source>
</reference>
<evidence type="ECO:0000313" key="1">
    <source>
        <dbReference type="EMBL" id="USF25057.1"/>
    </source>
</evidence>
<dbReference type="AlphaFoldDB" id="V2Q8R9"/>
<organism evidence="1 2">
    <name type="scientific">Mucispirillum schaedleri ASF457</name>
    <dbReference type="NCBI Taxonomy" id="1379858"/>
    <lineage>
        <taxon>Bacteria</taxon>
        <taxon>Pseudomonadati</taxon>
        <taxon>Deferribacterota</taxon>
        <taxon>Deferribacteres</taxon>
        <taxon>Deferribacterales</taxon>
        <taxon>Mucispirillaceae</taxon>
        <taxon>Mucispirillum</taxon>
    </lineage>
</organism>